<proteinExistence type="predicted"/>
<dbReference type="InterPro" id="IPR019734">
    <property type="entry name" value="TPR_rpt"/>
</dbReference>
<sequence>MERHLAAVMIADVVGYGRLSQIDEEGTRARFQTDLKDVFEPRIAAHHGRLVKTMGDGILMEFYSVVDALRCAVEIQHQKAERNALAPLERRVDFRIGINLGDVIIEEDDIHGDGVNIADRLQALAEPGGIAISGTAYDHVKGKLPIGFTSLGEQMVKSIAEPIRVYRVVLDPAVAGKTVGPKPRRSSWQIAAAVAGVVIIVLGIAAAWRPWEPSPTAPAHAVADARPSLVVLPFDNLSDDKEQEYLANGFTEDLTTELARVPGLFVVSRNAAFAYKDKETKPTEIAAALGVRFLLEGSIRRVGDEMRINAQLIDAATAGHLWAERFDGQWADVFELQDKVATSIAGALKLRLISGQGKSNFAGGTSNPAAYDAYLRGMDLYNRKNTPEEFAQAVKYFQQALQLDPDFGAAVASLAWAYWDANDQRAAAMGISAYDAYDKVFEFLEVAAKHPSPAYYQLVAGLLVREHRSDEAVAVLLKSVAFDPSDPWNYSELSNALNFNGKPKEARDYLDAAMRVDPGWTDWRLYQAGLADFGQDRFEEAIGSLEKIDFQSPDPWPKFFGLQILLSAYGHLGRGEQVAAYKEKVMKVIADANDGEPSQLVTQKYLVFKNEADIERLLGGLSKAGFPELPADVDLDPKDRLTGTEIKSLAFGHELRGRNTVPDIEPYRRIASADGSITMTVGSRTTTGRTWVQGNFLCNAYPKNLTTCGAVFRNPSGTREQENEYLSIYRISRNEFSVVK</sequence>
<evidence type="ECO:0000313" key="4">
    <source>
        <dbReference type="Proteomes" id="UP000232163"/>
    </source>
</evidence>
<dbReference type="Gene3D" id="3.30.70.1230">
    <property type="entry name" value="Nucleotide cyclase"/>
    <property type="match status" value="1"/>
</dbReference>
<dbReference type="InterPro" id="IPR050697">
    <property type="entry name" value="Adenylyl/Guanylyl_Cyclase_3/4"/>
</dbReference>
<dbReference type="PANTHER" id="PTHR43081:SF19">
    <property type="entry name" value="PH-SENSITIVE ADENYLATE CYCLASE RV1264"/>
    <property type="match status" value="1"/>
</dbReference>
<evidence type="ECO:0000259" key="2">
    <source>
        <dbReference type="PROSITE" id="PS50125"/>
    </source>
</evidence>
<dbReference type="Gene3D" id="1.25.40.10">
    <property type="entry name" value="Tetratricopeptide repeat domain"/>
    <property type="match status" value="1"/>
</dbReference>
<feature type="domain" description="Guanylate cyclase" evidence="2">
    <location>
        <begin position="7"/>
        <end position="122"/>
    </location>
</feature>
<dbReference type="Proteomes" id="UP000232163">
    <property type="component" value="Unassembled WGS sequence"/>
</dbReference>
<dbReference type="SUPFAM" id="SSF48452">
    <property type="entry name" value="TPR-like"/>
    <property type="match status" value="1"/>
</dbReference>
<dbReference type="PROSITE" id="PS50125">
    <property type="entry name" value="GUANYLATE_CYCLASE_2"/>
    <property type="match status" value="1"/>
</dbReference>
<dbReference type="SUPFAM" id="SSF55073">
    <property type="entry name" value="Nucleotide cyclase"/>
    <property type="match status" value="1"/>
</dbReference>
<comment type="caution">
    <text evidence="3">The sequence shown here is derived from an EMBL/GenBank/DDBJ whole genome shotgun (WGS) entry which is preliminary data.</text>
</comment>
<keyword evidence="1" id="KW-1133">Transmembrane helix</keyword>
<dbReference type="EMBL" id="MZMT01000042">
    <property type="protein sequence ID" value="PIO43344.1"/>
    <property type="molecule type" value="Genomic_DNA"/>
</dbReference>
<keyword evidence="1" id="KW-0472">Membrane</keyword>
<dbReference type="GO" id="GO:0035556">
    <property type="term" value="P:intracellular signal transduction"/>
    <property type="evidence" value="ECO:0007669"/>
    <property type="project" value="InterPro"/>
</dbReference>
<dbReference type="Gene3D" id="3.40.50.10070">
    <property type="entry name" value="TolB, N-terminal domain"/>
    <property type="match status" value="1"/>
</dbReference>
<reference evidence="3 4" key="1">
    <citation type="journal article" date="2017" name="Int J Environ Stud">
        <title>Does the Miocene-Pliocene relict legume Oxytropis triphylla form nitrogen-fixing nodules with a combination of bacterial strains?</title>
        <authorList>
            <person name="Safronova V."/>
            <person name="Belimov A."/>
            <person name="Sazanova A."/>
            <person name="Kuznetsova I."/>
            <person name="Popova J."/>
            <person name="Andronov E."/>
            <person name="Verkhozina A."/>
            <person name="Tikhonovich I."/>
        </authorList>
    </citation>
    <scope>NUCLEOTIDE SEQUENCE [LARGE SCALE GENOMIC DNA]</scope>
    <source>
        <strain evidence="3 4">Tri-38</strain>
    </source>
</reference>
<dbReference type="SMART" id="SM00028">
    <property type="entry name" value="TPR"/>
    <property type="match status" value="3"/>
</dbReference>
<dbReference type="GO" id="GO:0004016">
    <property type="term" value="F:adenylate cyclase activity"/>
    <property type="evidence" value="ECO:0007669"/>
    <property type="project" value="UniProtKB-ARBA"/>
</dbReference>
<evidence type="ECO:0000313" key="3">
    <source>
        <dbReference type="EMBL" id="PIO43344.1"/>
    </source>
</evidence>
<dbReference type="CDD" id="cd07302">
    <property type="entry name" value="CHD"/>
    <property type="match status" value="1"/>
</dbReference>
<feature type="transmembrane region" description="Helical" evidence="1">
    <location>
        <begin position="190"/>
        <end position="208"/>
    </location>
</feature>
<dbReference type="PANTHER" id="PTHR43081">
    <property type="entry name" value="ADENYLATE CYCLASE, TERMINAL-DIFFERENTIATION SPECIFIC-RELATED"/>
    <property type="match status" value="1"/>
</dbReference>
<dbReference type="InterPro" id="IPR001054">
    <property type="entry name" value="A/G_cyclase"/>
</dbReference>
<protein>
    <submittedName>
        <fullName evidence="3">Guanylate cyclase</fullName>
    </submittedName>
</protein>
<accession>A0A2N9VV26</accession>
<evidence type="ECO:0000256" key="1">
    <source>
        <dbReference type="SAM" id="Phobius"/>
    </source>
</evidence>
<dbReference type="OrthoDB" id="9807521at2"/>
<dbReference type="InterPro" id="IPR011990">
    <property type="entry name" value="TPR-like_helical_dom_sf"/>
</dbReference>
<dbReference type="GO" id="GO:0006171">
    <property type="term" value="P:cAMP biosynthetic process"/>
    <property type="evidence" value="ECO:0007669"/>
    <property type="project" value="TreeGrafter"/>
</dbReference>
<keyword evidence="4" id="KW-1185">Reference proteome</keyword>
<gene>
    <name evidence="3" type="ORF">B5P45_18650</name>
</gene>
<dbReference type="RefSeq" id="WP_100002288.1">
    <property type="nucleotide sequence ID" value="NZ_CP017942.1"/>
</dbReference>
<dbReference type="Pfam" id="PF00211">
    <property type="entry name" value="Guanylate_cyc"/>
    <property type="match status" value="1"/>
</dbReference>
<organism evidence="3 4">
    <name type="scientific">Phyllobacterium zundukense</name>
    <dbReference type="NCBI Taxonomy" id="1867719"/>
    <lineage>
        <taxon>Bacteria</taxon>
        <taxon>Pseudomonadati</taxon>
        <taxon>Pseudomonadota</taxon>
        <taxon>Alphaproteobacteria</taxon>
        <taxon>Hyphomicrobiales</taxon>
        <taxon>Phyllobacteriaceae</taxon>
        <taxon>Phyllobacterium</taxon>
    </lineage>
</organism>
<dbReference type="KEGG" id="pht:BLM14_23025"/>
<keyword evidence="1" id="KW-0812">Transmembrane</keyword>
<dbReference type="InterPro" id="IPR029787">
    <property type="entry name" value="Nucleotide_cyclase"/>
</dbReference>
<dbReference type="AlphaFoldDB" id="A0A2N9VV26"/>
<name>A0A2N9VV26_9HYPH</name>